<organism evidence="3 4">
    <name type="scientific">Bryocella elongata</name>
    <dbReference type="NCBI Taxonomy" id="863522"/>
    <lineage>
        <taxon>Bacteria</taxon>
        <taxon>Pseudomonadati</taxon>
        <taxon>Acidobacteriota</taxon>
        <taxon>Terriglobia</taxon>
        <taxon>Terriglobales</taxon>
        <taxon>Acidobacteriaceae</taxon>
        <taxon>Bryocella</taxon>
    </lineage>
</organism>
<keyword evidence="1" id="KW-0812">Transmembrane</keyword>
<dbReference type="Pfam" id="PF07811">
    <property type="entry name" value="TadE"/>
    <property type="match status" value="1"/>
</dbReference>
<dbReference type="Proteomes" id="UP000236728">
    <property type="component" value="Unassembled WGS sequence"/>
</dbReference>
<dbReference type="AlphaFoldDB" id="A0A1H5Y254"/>
<gene>
    <name evidence="3" type="ORF">SAMN05421819_2067</name>
</gene>
<name>A0A1H5Y254_9BACT</name>
<dbReference type="EMBL" id="FNVA01000003">
    <property type="protein sequence ID" value="SEG17626.1"/>
    <property type="molecule type" value="Genomic_DNA"/>
</dbReference>
<keyword evidence="1" id="KW-0472">Membrane</keyword>
<accession>A0A1H5Y254</accession>
<keyword evidence="4" id="KW-1185">Reference proteome</keyword>
<proteinExistence type="predicted"/>
<keyword evidence="1" id="KW-1133">Transmembrane helix</keyword>
<dbReference type="OrthoDB" id="121519at2"/>
<feature type="domain" description="TadE-like" evidence="2">
    <location>
        <begin position="29"/>
        <end position="64"/>
    </location>
</feature>
<evidence type="ECO:0000313" key="3">
    <source>
        <dbReference type="EMBL" id="SEG17626.1"/>
    </source>
</evidence>
<reference evidence="3 4" key="1">
    <citation type="submission" date="2016-10" db="EMBL/GenBank/DDBJ databases">
        <authorList>
            <person name="de Groot N.N."/>
        </authorList>
    </citation>
    <scope>NUCLEOTIDE SEQUENCE [LARGE SCALE GENOMIC DNA]</scope>
    <source>
        <strain evidence="3 4">DSM 22489</strain>
    </source>
</reference>
<evidence type="ECO:0000256" key="1">
    <source>
        <dbReference type="SAM" id="Phobius"/>
    </source>
</evidence>
<dbReference type="RefSeq" id="WP_103932972.1">
    <property type="nucleotide sequence ID" value="NZ_FNVA01000003.1"/>
</dbReference>
<sequence length="159" mass="16973">MRFFSVNPLLSWVRRFGSEESGESLISIALSLSIMLGFTFGIIQVGLGYYNKERMSECAREAARYAILHGNTCTNSGGSCSLTTTQIATYAQGLGYPNLGSGTTTCTAAFYTSAGASTTSNAPGNLVQVSCSYTFPYKIPFMNTSPLTLTSASEMTILM</sequence>
<evidence type="ECO:0000259" key="2">
    <source>
        <dbReference type="Pfam" id="PF07811"/>
    </source>
</evidence>
<feature type="transmembrane region" description="Helical" evidence="1">
    <location>
        <begin position="25"/>
        <end position="50"/>
    </location>
</feature>
<evidence type="ECO:0000313" key="4">
    <source>
        <dbReference type="Proteomes" id="UP000236728"/>
    </source>
</evidence>
<protein>
    <submittedName>
        <fullName evidence="3">TadE-like protein</fullName>
    </submittedName>
</protein>
<dbReference type="InterPro" id="IPR012495">
    <property type="entry name" value="TadE-like_dom"/>
</dbReference>